<dbReference type="PANTHER" id="PTHR43353">
    <property type="entry name" value="SUCCINATE-SEMIALDEHYDE DEHYDROGENASE, MITOCHONDRIAL"/>
    <property type="match status" value="1"/>
</dbReference>
<evidence type="ECO:0000313" key="5">
    <source>
        <dbReference type="Proteomes" id="UP000634139"/>
    </source>
</evidence>
<dbReference type="InterPro" id="IPR015590">
    <property type="entry name" value="Aldehyde_DH_dom"/>
</dbReference>
<name>A0A918VIQ6_9SPHN</name>
<comment type="caution">
    <text evidence="4">The sequence shown here is derived from an EMBL/GenBank/DDBJ whole genome shotgun (WGS) entry which is preliminary data.</text>
</comment>
<dbReference type="RefSeq" id="WP_189541334.1">
    <property type="nucleotide sequence ID" value="NZ_BMZD01000004.1"/>
</dbReference>
<reference evidence="4" key="2">
    <citation type="submission" date="2020-09" db="EMBL/GenBank/DDBJ databases">
        <authorList>
            <person name="Sun Q."/>
            <person name="Kim S."/>
        </authorList>
    </citation>
    <scope>NUCLEOTIDE SEQUENCE</scope>
    <source>
        <strain evidence="4">KCTC 32422</strain>
    </source>
</reference>
<keyword evidence="5" id="KW-1185">Reference proteome</keyword>
<proteinExistence type="inferred from homology"/>
<dbReference type="InterPro" id="IPR050740">
    <property type="entry name" value="Aldehyde_DH_Superfamily"/>
</dbReference>
<dbReference type="GO" id="GO:0004777">
    <property type="term" value="F:succinate-semialdehyde dehydrogenase (NAD+) activity"/>
    <property type="evidence" value="ECO:0007669"/>
    <property type="project" value="TreeGrafter"/>
</dbReference>
<dbReference type="GO" id="GO:0009450">
    <property type="term" value="P:gamma-aminobutyric acid catabolic process"/>
    <property type="evidence" value="ECO:0007669"/>
    <property type="project" value="TreeGrafter"/>
</dbReference>
<evidence type="ECO:0000256" key="1">
    <source>
        <dbReference type="ARBA" id="ARBA00009986"/>
    </source>
</evidence>
<organism evidence="4 5">
    <name type="scientific">Novosphingobium arvoryzae</name>
    <dbReference type="NCBI Taxonomy" id="1256514"/>
    <lineage>
        <taxon>Bacteria</taxon>
        <taxon>Pseudomonadati</taxon>
        <taxon>Pseudomonadota</taxon>
        <taxon>Alphaproteobacteria</taxon>
        <taxon>Sphingomonadales</taxon>
        <taxon>Sphingomonadaceae</taxon>
        <taxon>Novosphingobium</taxon>
    </lineage>
</organism>
<dbReference type="FunFam" id="3.40.605.10:FF:000007">
    <property type="entry name" value="NAD/NADP-dependent betaine aldehyde dehydrogenase"/>
    <property type="match status" value="1"/>
</dbReference>
<evidence type="ECO:0000313" key="4">
    <source>
        <dbReference type="EMBL" id="GHA00552.1"/>
    </source>
</evidence>
<dbReference type="FunFam" id="3.40.309.10:FF:000009">
    <property type="entry name" value="Aldehyde dehydrogenase A"/>
    <property type="match status" value="1"/>
</dbReference>
<dbReference type="Pfam" id="PF00171">
    <property type="entry name" value="Aldedh"/>
    <property type="match status" value="1"/>
</dbReference>
<reference evidence="4" key="1">
    <citation type="journal article" date="2014" name="Int. J. Syst. Evol. Microbiol.">
        <title>Complete genome sequence of Corynebacterium casei LMG S-19264T (=DSM 44701T), isolated from a smear-ripened cheese.</title>
        <authorList>
            <consortium name="US DOE Joint Genome Institute (JGI-PGF)"/>
            <person name="Walter F."/>
            <person name="Albersmeier A."/>
            <person name="Kalinowski J."/>
            <person name="Ruckert C."/>
        </authorList>
    </citation>
    <scope>NUCLEOTIDE SEQUENCE</scope>
    <source>
        <strain evidence="4">KCTC 32422</strain>
    </source>
</reference>
<dbReference type="Gene3D" id="3.40.309.10">
    <property type="entry name" value="Aldehyde Dehydrogenase, Chain A, domain 2"/>
    <property type="match status" value="1"/>
</dbReference>
<evidence type="ECO:0000259" key="3">
    <source>
        <dbReference type="Pfam" id="PF00171"/>
    </source>
</evidence>
<dbReference type="Gene3D" id="3.40.605.10">
    <property type="entry name" value="Aldehyde Dehydrogenase, Chain A, domain 1"/>
    <property type="match status" value="1"/>
</dbReference>
<protein>
    <submittedName>
        <fullName evidence="4">NAD-dependent succinate-semialdehyde dehydrogenase</fullName>
    </submittedName>
</protein>
<keyword evidence="2" id="KW-0560">Oxidoreductase</keyword>
<dbReference type="InterPro" id="IPR016162">
    <property type="entry name" value="Ald_DH_N"/>
</dbReference>
<dbReference type="CDD" id="cd07103">
    <property type="entry name" value="ALDH_F5_SSADH_GabD"/>
    <property type="match status" value="1"/>
</dbReference>
<dbReference type="SUPFAM" id="SSF53720">
    <property type="entry name" value="ALDH-like"/>
    <property type="match status" value="1"/>
</dbReference>
<accession>A0A918VIQ6</accession>
<dbReference type="InterPro" id="IPR016163">
    <property type="entry name" value="Ald_DH_C"/>
</dbReference>
<comment type="similarity">
    <text evidence="1">Belongs to the aldehyde dehydrogenase family.</text>
</comment>
<gene>
    <name evidence="4" type="ORF">GCM10011617_21620</name>
</gene>
<dbReference type="InterPro" id="IPR016161">
    <property type="entry name" value="Ald_DH/histidinol_DH"/>
</dbReference>
<dbReference type="PANTHER" id="PTHR43353:SF5">
    <property type="entry name" value="SUCCINATE-SEMIALDEHYDE DEHYDROGENASE, MITOCHONDRIAL"/>
    <property type="match status" value="1"/>
</dbReference>
<dbReference type="Proteomes" id="UP000634139">
    <property type="component" value="Unassembled WGS sequence"/>
</dbReference>
<evidence type="ECO:0000256" key="2">
    <source>
        <dbReference type="ARBA" id="ARBA00023002"/>
    </source>
</evidence>
<dbReference type="AlphaFoldDB" id="A0A918VIQ6"/>
<feature type="domain" description="Aldehyde dehydrogenase" evidence="3">
    <location>
        <begin position="20"/>
        <end position="474"/>
    </location>
</feature>
<sequence>MTQTYDADLSLFIGGSWKVGEGRDLFPVVDPARGETIAEVPLATPADLDEALAVADKAFVTWRNTAPEARAAVLKKAAALLRERSDAIARILTLEQGKPLVEARAEVVSSASFFDWCAEETTRIYGRVLVRPTGQRSLVIKQPVGPVAAFSPWNFPVYLMAKKLAPALAVGCSVIAKPPEETPGCTGMLIRALVDAGLPDGVVQLVHGVPDAVSRHLLASPVIRKISFTGSVPVGRHLLKLAADGLKRTTMELGGHAPVLVFDDCDLEKTLDMVVPQKFRNAGQVCVSPTRFYVQEGIYDRFLAGFAARTAHVKTGHGLDADTKMGPLANVRRPQAIAALVEDAAAKGARVLAGGKRGNEGFFFQPTLLADVPDDADIMGSEPFGPVAVAAPFNTLDDAIGKANRLPYGLAAFAFTENMRQANLLGDAIESGMVGINTFAISMADAPFGGVKDSGFGSEGGIEGLESYLVTKAIHTA</sequence>
<dbReference type="EMBL" id="BMZD01000004">
    <property type="protein sequence ID" value="GHA00552.1"/>
    <property type="molecule type" value="Genomic_DNA"/>
</dbReference>